<dbReference type="RefSeq" id="WP_125482836.1">
    <property type="nucleotide sequence ID" value="NZ_FCON02000001.1"/>
</dbReference>
<sequence length="224" mass="24538">MRHVATTAMAAATMTSSLAYAQPAVPPAMQSVIPQAGEEVSHMISRPKTPVEFARNLKFIFDHDLLLQDEYYTETNLKDIFNLGEVGLFKDNDGSGNRRISVSSSHFVSIFPWVPIPGRTDFTPTAQLTAGRTIHDDGSIKAGVNFSMFEGGPDFAATQRIFGDEFIRLTPTPSPHGGPLPATAPHGNETWKRHWAEDKTEKSTTIGFNPAGQLDAVIIEIDKR</sequence>
<keyword evidence="1" id="KW-0732">Signal</keyword>
<dbReference type="AlphaFoldDB" id="A0A158EW95"/>
<keyword evidence="3" id="KW-1185">Reference proteome</keyword>
<dbReference type="EMBL" id="FCON02000001">
    <property type="protein sequence ID" value="SAL11831.1"/>
    <property type="molecule type" value="Genomic_DNA"/>
</dbReference>
<reference evidence="2" key="1">
    <citation type="submission" date="2016-01" db="EMBL/GenBank/DDBJ databases">
        <authorList>
            <person name="Peeters C."/>
        </authorList>
    </citation>
    <scope>NUCLEOTIDE SEQUENCE [LARGE SCALE GENOMIC DNA]</scope>
    <source>
        <strain evidence="2">LMG 22940</strain>
    </source>
</reference>
<evidence type="ECO:0000313" key="2">
    <source>
        <dbReference type="EMBL" id="SAL11831.1"/>
    </source>
</evidence>
<protein>
    <submittedName>
        <fullName evidence="2">Uncharacterized protein</fullName>
    </submittedName>
</protein>
<gene>
    <name evidence="2" type="ORF">AWB68_00054</name>
</gene>
<accession>A0A158EW95</accession>
<evidence type="ECO:0000313" key="3">
    <source>
        <dbReference type="Proteomes" id="UP000054770"/>
    </source>
</evidence>
<name>A0A158EW95_9BURK</name>
<comment type="caution">
    <text evidence="2">The sequence shown here is derived from an EMBL/GenBank/DDBJ whole genome shotgun (WGS) entry which is preliminary data.</text>
</comment>
<feature type="chain" id="PRO_5011112834" evidence="1">
    <location>
        <begin position="22"/>
        <end position="224"/>
    </location>
</feature>
<dbReference type="OrthoDB" id="9130847at2"/>
<proteinExistence type="predicted"/>
<feature type="signal peptide" evidence="1">
    <location>
        <begin position="1"/>
        <end position="21"/>
    </location>
</feature>
<organism evidence="2 3">
    <name type="scientific">Caballeronia choica</name>
    <dbReference type="NCBI Taxonomy" id="326476"/>
    <lineage>
        <taxon>Bacteria</taxon>
        <taxon>Pseudomonadati</taxon>
        <taxon>Pseudomonadota</taxon>
        <taxon>Betaproteobacteria</taxon>
        <taxon>Burkholderiales</taxon>
        <taxon>Burkholderiaceae</taxon>
        <taxon>Caballeronia</taxon>
    </lineage>
</organism>
<evidence type="ECO:0000256" key="1">
    <source>
        <dbReference type="SAM" id="SignalP"/>
    </source>
</evidence>
<dbReference type="Proteomes" id="UP000054770">
    <property type="component" value="Unassembled WGS sequence"/>
</dbReference>